<feature type="domain" description="DUF7344" evidence="1">
    <location>
        <begin position="20"/>
        <end position="85"/>
    </location>
</feature>
<dbReference type="InterPro" id="IPR055768">
    <property type="entry name" value="DUF7344"/>
</dbReference>
<evidence type="ECO:0000259" key="1">
    <source>
        <dbReference type="Pfam" id="PF24035"/>
    </source>
</evidence>
<accession>A0AAP2Z9U5</accession>
<name>A0AAP2Z9U5_9EURY</name>
<reference evidence="2 3" key="1">
    <citation type="submission" date="2022-09" db="EMBL/GenBank/DDBJ databases">
        <title>Enrichment on poylsaccharides allowed isolation of novel metabolic and taxonomic groups of Haloarchaea.</title>
        <authorList>
            <person name="Sorokin D.Y."/>
            <person name="Elcheninov A.G."/>
            <person name="Khizhniak T.V."/>
            <person name="Kolganova T.V."/>
            <person name="Kublanov I.V."/>
        </authorList>
    </citation>
    <scope>NUCLEOTIDE SEQUENCE [LARGE SCALE GENOMIC DNA]</scope>
    <source>
        <strain evidence="2 3">AArc-curdl1</strain>
    </source>
</reference>
<gene>
    <name evidence="2" type="ORF">OB919_13790</name>
</gene>
<proteinExistence type="predicted"/>
<dbReference type="Proteomes" id="UP001321047">
    <property type="component" value="Unassembled WGS sequence"/>
</dbReference>
<evidence type="ECO:0000313" key="2">
    <source>
        <dbReference type="EMBL" id="MCU4753033.1"/>
    </source>
</evidence>
<dbReference type="EMBL" id="JAOPJZ010000012">
    <property type="protein sequence ID" value="MCU4753033.1"/>
    <property type="molecule type" value="Genomic_DNA"/>
</dbReference>
<protein>
    <recommendedName>
        <fullName evidence="1">DUF7344 domain-containing protein</fullName>
    </recommendedName>
</protein>
<comment type="caution">
    <text evidence="2">The sequence shown here is derived from an EMBL/GenBank/DDBJ whole genome shotgun (WGS) entry which is preliminary data.</text>
</comment>
<dbReference type="RefSeq" id="WP_342809358.1">
    <property type="nucleotide sequence ID" value="NZ_JAOPJZ010000012.1"/>
</dbReference>
<evidence type="ECO:0000313" key="3">
    <source>
        <dbReference type="Proteomes" id="UP001321047"/>
    </source>
</evidence>
<dbReference type="AlphaFoldDB" id="A0AAP2Z9U5"/>
<organism evidence="2 3">
    <name type="scientific">Natronosalvus hydrolyticus</name>
    <dbReference type="NCBI Taxonomy" id="2979988"/>
    <lineage>
        <taxon>Archaea</taxon>
        <taxon>Methanobacteriati</taxon>
        <taxon>Methanobacteriota</taxon>
        <taxon>Stenosarchaea group</taxon>
        <taxon>Halobacteria</taxon>
        <taxon>Halobacteriales</taxon>
        <taxon>Natrialbaceae</taxon>
        <taxon>Natronosalvus</taxon>
    </lineage>
</organism>
<keyword evidence="3" id="KW-1185">Reference proteome</keyword>
<sequence length="132" mass="15515">MGIDIPRREQCAIDRWNKLYEVLASQERRMIIYSLRNAPEERRISLPEAAMTPESSWDPETMTTQLQHNHLPQLANAGYIRWERDPFCVQRGPHFAEVEVLFNLIHASIDQFPESLINGCEVYEEMYHDAIQ</sequence>
<dbReference type="Pfam" id="PF24035">
    <property type="entry name" value="DUF7344"/>
    <property type="match status" value="1"/>
</dbReference>